<feature type="region of interest" description="Disordered" evidence="1">
    <location>
        <begin position="57"/>
        <end position="76"/>
    </location>
</feature>
<dbReference type="Proteomes" id="UP000655225">
    <property type="component" value="Unassembled WGS sequence"/>
</dbReference>
<evidence type="ECO:0000313" key="3">
    <source>
        <dbReference type="Proteomes" id="UP000655225"/>
    </source>
</evidence>
<evidence type="ECO:0000313" key="2">
    <source>
        <dbReference type="EMBL" id="KAF8412353.1"/>
    </source>
</evidence>
<sequence length="170" mass="18261">MVKMIVVLPNVAHCICDKCSPVEVSSAQNARCAAKCSSVSLCLPVTYFVFPSQPDRSAYQNSTDGDDEGSLRGERSGNVELGEKGIYKREGEQEVDGIVHEFSVRGSPEAVMKEIERVLNGCQNLIMVLLILSNVAANGGPKSSNIIWDRMVVAKSSPRSIQAQLDGSSG</sequence>
<reference evidence="2 3" key="1">
    <citation type="submission" date="2020-04" db="EMBL/GenBank/DDBJ databases">
        <title>Plant Genome Project.</title>
        <authorList>
            <person name="Zhang R.-G."/>
        </authorList>
    </citation>
    <scope>NUCLEOTIDE SEQUENCE [LARGE SCALE GENOMIC DNA]</scope>
    <source>
        <strain evidence="2">YNK0</strain>
        <tissue evidence="2">Leaf</tissue>
    </source>
</reference>
<name>A0A835DQV7_TETSI</name>
<protein>
    <submittedName>
        <fullName evidence="2">Uncharacterized protein</fullName>
    </submittedName>
</protein>
<proteinExistence type="predicted"/>
<comment type="caution">
    <text evidence="2">The sequence shown here is derived from an EMBL/GenBank/DDBJ whole genome shotgun (WGS) entry which is preliminary data.</text>
</comment>
<dbReference type="EMBL" id="JABCRI010000001">
    <property type="protein sequence ID" value="KAF8412353.1"/>
    <property type="molecule type" value="Genomic_DNA"/>
</dbReference>
<evidence type="ECO:0000256" key="1">
    <source>
        <dbReference type="SAM" id="MobiDB-lite"/>
    </source>
</evidence>
<gene>
    <name evidence="2" type="ORF">HHK36_000315</name>
</gene>
<dbReference type="AlphaFoldDB" id="A0A835DQV7"/>
<organism evidence="2 3">
    <name type="scientific">Tetracentron sinense</name>
    <name type="common">Spur-leaf</name>
    <dbReference type="NCBI Taxonomy" id="13715"/>
    <lineage>
        <taxon>Eukaryota</taxon>
        <taxon>Viridiplantae</taxon>
        <taxon>Streptophyta</taxon>
        <taxon>Embryophyta</taxon>
        <taxon>Tracheophyta</taxon>
        <taxon>Spermatophyta</taxon>
        <taxon>Magnoliopsida</taxon>
        <taxon>Trochodendrales</taxon>
        <taxon>Trochodendraceae</taxon>
        <taxon>Tetracentron</taxon>
    </lineage>
</organism>
<keyword evidence="3" id="KW-1185">Reference proteome</keyword>
<accession>A0A835DQV7</accession>